<dbReference type="InParanoid" id="A0A3Q1EHV2"/>
<dbReference type="GO" id="GO:0071207">
    <property type="term" value="F:histone pre-mRNA stem-loop binding"/>
    <property type="evidence" value="ECO:0007669"/>
    <property type="project" value="Ensembl"/>
</dbReference>
<feature type="compositionally biased region" description="Polar residues" evidence="3">
    <location>
        <begin position="197"/>
        <end position="206"/>
    </location>
</feature>
<sequence>MSSSGVETASQSPLLSSRFVPEPEPTAVWNRLPAATASGSSAPEPWLLPGCSSVFDSLVSGLRGRERAAVAKPRRPSILERCILKVSTSSVAVGTDDVDKRTPFGRCYPRLPDPTNAETNAAVLKRRQKQIQYGKNTSGYQNYLQQVPKHLRDPKLHPSTPNKYRKYSRRSWDMQVRLWRRALHLWDPPTNALPDATDTQDPQLQTSRRRLRSPPGFSYSLRSRLTDDNMADWLPPFLLDDDHAQGEVT</sequence>
<name>A0A3Q1EHV2_9TELE</name>
<keyword evidence="2" id="KW-0694">RNA-binding</keyword>
<dbReference type="InterPro" id="IPR038294">
    <property type="entry name" value="SLBP_RNA_bind_sf"/>
</dbReference>
<proteinExistence type="inferred from homology"/>
<dbReference type="FunCoup" id="A0A3Q1EHV2">
    <property type="interactions" value="60"/>
</dbReference>
<dbReference type="InterPro" id="IPR026502">
    <property type="entry name" value="SLBP1/SLBP2"/>
</dbReference>
<organism evidence="5 6">
    <name type="scientific">Acanthochromis polyacanthus</name>
    <name type="common">spiny chromis</name>
    <dbReference type="NCBI Taxonomy" id="80966"/>
    <lineage>
        <taxon>Eukaryota</taxon>
        <taxon>Metazoa</taxon>
        <taxon>Chordata</taxon>
        <taxon>Craniata</taxon>
        <taxon>Vertebrata</taxon>
        <taxon>Euteleostomi</taxon>
        <taxon>Actinopterygii</taxon>
        <taxon>Neopterygii</taxon>
        <taxon>Teleostei</taxon>
        <taxon>Neoteleostei</taxon>
        <taxon>Acanthomorphata</taxon>
        <taxon>Ovalentaria</taxon>
        <taxon>Pomacentridae</taxon>
        <taxon>Acanthochromis</taxon>
    </lineage>
</organism>
<dbReference type="GO" id="GO:0040016">
    <property type="term" value="P:embryonic cleavage"/>
    <property type="evidence" value="ECO:0007669"/>
    <property type="project" value="Ensembl"/>
</dbReference>
<evidence type="ECO:0000313" key="6">
    <source>
        <dbReference type="Proteomes" id="UP000257200"/>
    </source>
</evidence>
<feature type="region of interest" description="Disordered" evidence="3">
    <location>
        <begin position="189"/>
        <end position="220"/>
    </location>
</feature>
<evidence type="ECO:0000256" key="1">
    <source>
        <dbReference type="ARBA" id="ARBA00006151"/>
    </source>
</evidence>
<dbReference type="FunFam" id="1.10.8.1120:FF:000001">
    <property type="entry name" value="Histone RNA hairpin-binding protein-like"/>
    <property type="match status" value="1"/>
</dbReference>
<evidence type="ECO:0000256" key="3">
    <source>
        <dbReference type="SAM" id="MobiDB-lite"/>
    </source>
</evidence>
<dbReference type="GO" id="GO:0006398">
    <property type="term" value="P:mRNA 3'-end processing by stem-loop binding and cleavage"/>
    <property type="evidence" value="ECO:0007669"/>
    <property type="project" value="TreeGrafter"/>
</dbReference>
<reference evidence="5" key="1">
    <citation type="submission" date="2025-08" db="UniProtKB">
        <authorList>
            <consortium name="Ensembl"/>
        </authorList>
    </citation>
    <scope>IDENTIFICATION</scope>
</reference>
<reference evidence="5" key="2">
    <citation type="submission" date="2025-09" db="UniProtKB">
        <authorList>
            <consortium name="Ensembl"/>
        </authorList>
    </citation>
    <scope>IDENTIFICATION</scope>
</reference>
<keyword evidence="6" id="KW-1185">Reference proteome</keyword>
<dbReference type="PANTHER" id="PTHR17408:SF11">
    <property type="entry name" value="STEM-LOOP BINDING PROTEIN-LIKE"/>
    <property type="match status" value="1"/>
</dbReference>
<dbReference type="PANTHER" id="PTHR17408">
    <property type="entry name" value="HISTONE RNA HAIRPIN-BINDING PROTEIN"/>
    <property type="match status" value="1"/>
</dbReference>
<dbReference type="GeneTree" id="ENSGT00940000164705"/>
<feature type="compositionally biased region" description="Polar residues" evidence="3">
    <location>
        <begin position="1"/>
        <end position="15"/>
    </location>
</feature>
<dbReference type="STRING" id="80966.ENSAPOP00000003333"/>
<dbReference type="AlphaFoldDB" id="A0A3Q1EHV2"/>
<dbReference type="Pfam" id="PF15247">
    <property type="entry name" value="SLBP_RNA_bind"/>
    <property type="match status" value="1"/>
</dbReference>
<dbReference type="InterPro" id="IPR029344">
    <property type="entry name" value="SLBP_RNA_bind"/>
</dbReference>
<dbReference type="GO" id="GO:0071204">
    <property type="term" value="C:histone pre-mRNA 3'end processing complex"/>
    <property type="evidence" value="ECO:0007669"/>
    <property type="project" value="TreeGrafter"/>
</dbReference>
<evidence type="ECO:0000256" key="2">
    <source>
        <dbReference type="ARBA" id="ARBA00022884"/>
    </source>
</evidence>
<dbReference type="GO" id="GO:0005737">
    <property type="term" value="C:cytoplasm"/>
    <property type="evidence" value="ECO:0007669"/>
    <property type="project" value="TreeGrafter"/>
</dbReference>
<evidence type="ECO:0000259" key="4">
    <source>
        <dbReference type="Pfam" id="PF15247"/>
    </source>
</evidence>
<evidence type="ECO:0000313" key="5">
    <source>
        <dbReference type="Ensembl" id="ENSAPOP00000003333.1"/>
    </source>
</evidence>
<feature type="region of interest" description="Disordered" evidence="3">
    <location>
        <begin position="1"/>
        <end position="21"/>
    </location>
</feature>
<accession>A0A3Q1EHV2</accession>
<comment type="similarity">
    <text evidence="1">Belongs to the SLBP family.</text>
</comment>
<dbReference type="GO" id="GO:0003729">
    <property type="term" value="F:mRNA binding"/>
    <property type="evidence" value="ECO:0007669"/>
    <property type="project" value="InterPro"/>
</dbReference>
<dbReference type="Gene3D" id="1.10.8.1120">
    <property type="entry name" value="Histone RNA hairpin-binding protein RNA-binding domain"/>
    <property type="match status" value="1"/>
</dbReference>
<dbReference type="GO" id="GO:0048477">
    <property type="term" value="P:oogenesis"/>
    <property type="evidence" value="ECO:0007669"/>
    <property type="project" value="Ensembl"/>
</dbReference>
<protein>
    <submittedName>
        <fullName evidence="5">Stem-loop binding protein 2</fullName>
    </submittedName>
</protein>
<dbReference type="GO" id="GO:0051028">
    <property type="term" value="P:mRNA transport"/>
    <property type="evidence" value="ECO:0007669"/>
    <property type="project" value="TreeGrafter"/>
</dbReference>
<dbReference type="Proteomes" id="UP000257200">
    <property type="component" value="Unplaced"/>
</dbReference>
<dbReference type="Ensembl" id="ENSAPOT00000011904.1">
    <property type="protein sequence ID" value="ENSAPOP00000003333.1"/>
    <property type="gene ID" value="ENSAPOG00000004873.1"/>
</dbReference>
<feature type="domain" description="Histone RNA hairpin-binding protein RNA-binding" evidence="4">
    <location>
        <begin position="120"/>
        <end position="188"/>
    </location>
</feature>